<dbReference type="GO" id="GO:0005763">
    <property type="term" value="C:mitochondrial small ribosomal subunit"/>
    <property type="evidence" value="ECO:0007669"/>
    <property type="project" value="TreeGrafter"/>
</dbReference>
<keyword evidence="3" id="KW-1185">Reference proteome</keyword>
<accession>A0A8H7Q4R5</accession>
<dbReference type="InterPro" id="IPR039848">
    <property type="entry name" value="Ribosomal_mS35_mt"/>
</dbReference>
<gene>
    <name evidence="2" type="ORF">INT44_002085</name>
</gene>
<sequence>MNSLILSGPLSRCTARVGITRALSTSAVQNLGRQRPGRRSEHPFDVENMEKFNFDDQTTIGHELFDNIREVRSYLRKAKYEIPKLSEHAKPFVPPTSSQILRFKTHNYMGEPHPAESKCVLNVSVDALGLNDQERHKLLVLSGPRYNPETGDLTLSSEKFPYVKQNKKYLSDLLDKLVAEAKDTSDTFADIPLDTRHVKSKKKLEFPAEWARPKKSTSTSS</sequence>
<dbReference type="PANTHER" id="PTHR13490:SF0">
    <property type="entry name" value="SMALL RIBOSOMAL SUBUNIT PROTEIN MS35"/>
    <property type="match status" value="1"/>
</dbReference>
<dbReference type="Proteomes" id="UP000612746">
    <property type="component" value="Unassembled WGS sequence"/>
</dbReference>
<evidence type="ECO:0000259" key="1">
    <source>
        <dbReference type="Pfam" id="PF10213"/>
    </source>
</evidence>
<protein>
    <recommendedName>
        <fullName evidence="1">Small ribosomal subunit protein mS35 mitochondrial conserved domain-containing protein</fullName>
    </recommendedName>
</protein>
<organism evidence="2 3">
    <name type="scientific">Umbelopsis vinacea</name>
    <dbReference type="NCBI Taxonomy" id="44442"/>
    <lineage>
        <taxon>Eukaryota</taxon>
        <taxon>Fungi</taxon>
        <taxon>Fungi incertae sedis</taxon>
        <taxon>Mucoromycota</taxon>
        <taxon>Mucoromycotina</taxon>
        <taxon>Umbelopsidomycetes</taxon>
        <taxon>Umbelopsidales</taxon>
        <taxon>Umbelopsidaceae</taxon>
        <taxon>Umbelopsis</taxon>
    </lineage>
</organism>
<dbReference type="OrthoDB" id="283424at2759"/>
<dbReference type="EMBL" id="JAEPRA010000005">
    <property type="protein sequence ID" value="KAG2185295.1"/>
    <property type="molecule type" value="Genomic_DNA"/>
</dbReference>
<dbReference type="AlphaFoldDB" id="A0A8H7Q4R5"/>
<dbReference type="InterPro" id="IPR019349">
    <property type="entry name" value="Ribosomal_mS35_mit"/>
</dbReference>
<dbReference type="Pfam" id="PF10213">
    <property type="entry name" value="MRP-S28"/>
    <property type="match status" value="1"/>
</dbReference>
<dbReference type="PANTHER" id="PTHR13490">
    <property type="entry name" value="MITOCHONDRIAL 28S RIBOSOMAL PROTEIN S28"/>
    <property type="match status" value="1"/>
</dbReference>
<dbReference type="GO" id="GO:0003735">
    <property type="term" value="F:structural constituent of ribosome"/>
    <property type="evidence" value="ECO:0007669"/>
    <property type="project" value="InterPro"/>
</dbReference>
<dbReference type="GO" id="GO:0032543">
    <property type="term" value="P:mitochondrial translation"/>
    <property type="evidence" value="ECO:0007669"/>
    <property type="project" value="InterPro"/>
</dbReference>
<feature type="domain" description="Small ribosomal subunit protein mS35 mitochondrial conserved" evidence="1">
    <location>
        <begin position="91"/>
        <end position="210"/>
    </location>
</feature>
<evidence type="ECO:0000313" key="3">
    <source>
        <dbReference type="Proteomes" id="UP000612746"/>
    </source>
</evidence>
<name>A0A8H7Q4R5_9FUNG</name>
<comment type="caution">
    <text evidence="2">The sequence shown here is derived from an EMBL/GenBank/DDBJ whole genome shotgun (WGS) entry which is preliminary data.</text>
</comment>
<evidence type="ECO:0000313" key="2">
    <source>
        <dbReference type="EMBL" id="KAG2185295.1"/>
    </source>
</evidence>
<reference evidence="2" key="1">
    <citation type="submission" date="2020-12" db="EMBL/GenBank/DDBJ databases">
        <title>Metabolic potential, ecology and presence of endohyphal bacteria is reflected in genomic diversity of Mucoromycotina.</title>
        <authorList>
            <person name="Muszewska A."/>
            <person name="Okrasinska A."/>
            <person name="Steczkiewicz K."/>
            <person name="Drgas O."/>
            <person name="Orlowska M."/>
            <person name="Perlinska-Lenart U."/>
            <person name="Aleksandrzak-Piekarczyk T."/>
            <person name="Szatraj K."/>
            <person name="Zielenkiewicz U."/>
            <person name="Pilsyk S."/>
            <person name="Malc E."/>
            <person name="Mieczkowski P."/>
            <person name="Kruszewska J.S."/>
            <person name="Biernat P."/>
            <person name="Pawlowska J."/>
        </authorList>
    </citation>
    <scope>NUCLEOTIDE SEQUENCE</scope>
    <source>
        <strain evidence="2">WA0000051536</strain>
    </source>
</reference>
<proteinExistence type="predicted"/>